<evidence type="ECO:0000313" key="3">
    <source>
        <dbReference type="EMBL" id="CUH40582.1"/>
    </source>
</evidence>
<evidence type="ECO:0000313" key="4">
    <source>
        <dbReference type="Proteomes" id="UP000049455"/>
    </source>
</evidence>
<evidence type="ECO:0000259" key="2">
    <source>
        <dbReference type="PROSITE" id="PS51186"/>
    </source>
</evidence>
<sequence length="249" mass="26959">MSDGPPDVSPDALPDGAEIMAAIRATWPPSRLDRIGPFDLPAERRGTRRATSARLRPGAVATTDDIAAVEDARPGTVFGTRDGAEDAFADLLARRGYAMEGASVLLAGPLDPLLADPPPPVSGFPHWPPLAICDALWDAHGNEADRRRPTHRAQHPKAAILLRLDDRAAGTLFAAIHEGLAVCHMVLTLPRFRRQGVGMLGMRHVARWAREYGAHHVAMPVEANNDAALALYDRAGLVRRGGYRYWSPQ</sequence>
<dbReference type="OrthoDB" id="7301318at2"/>
<dbReference type="Pfam" id="PF00583">
    <property type="entry name" value="Acetyltransf_1"/>
    <property type="match status" value="1"/>
</dbReference>
<dbReference type="CDD" id="cd04301">
    <property type="entry name" value="NAT_SF"/>
    <property type="match status" value="1"/>
</dbReference>
<accession>A0A0M7BFL7</accession>
<organism evidence="3 4">
    <name type="scientific">Jannaschia seosinensis</name>
    <dbReference type="NCBI Taxonomy" id="313367"/>
    <lineage>
        <taxon>Bacteria</taxon>
        <taxon>Pseudomonadati</taxon>
        <taxon>Pseudomonadota</taxon>
        <taxon>Alphaproteobacteria</taxon>
        <taxon>Rhodobacterales</taxon>
        <taxon>Roseobacteraceae</taxon>
        <taxon>Jannaschia</taxon>
    </lineage>
</organism>
<dbReference type="AlphaFoldDB" id="A0A0M7BFL7"/>
<reference evidence="3 4" key="1">
    <citation type="submission" date="2015-09" db="EMBL/GenBank/DDBJ databases">
        <authorList>
            <person name="Jackson K.R."/>
            <person name="Lunt B.L."/>
            <person name="Fisher J.N.B."/>
            <person name="Gardner A.V."/>
            <person name="Bailey M.E."/>
            <person name="Deus L.M."/>
            <person name="Earl A.S."/>
            <person name="Gibby P.D."/>
            <person name="Hartmann K.A."/>
            <person name="Liu J.E."/>
            <person name="Manci A.M."/>
            <person name="Nielsen D.A."/>
            <person name="Solomon M.B."/>
            <person name="Breakwell D.P."/>
            <person name="Burnett S.H."/>
            <person name="Grose J.H."/>
        </authorList>
    </citation>
    <scope>NUCLEOTIDE SEQUENCE [LARGE SCALE GENOMIC DNA]</scope>
    <source>
        <strain evidence="3 4">CECT 7799</strain>
    </source>
</reference>
<dbReference type="Proteomes" id="UP000049455">
    <property type="component" value="Unassembled WGS sequence"/>
</dbReference>
<dbReference type="InterPro" id="IPR016181">
    <property type="entry name" value="Acyl_CoA_acyltransferase"/>
</dbReference>
<gene>
    <name evidence="3" type="ORF">JSE7799_03317</name>
</gene>
<feature type="domain" description="N-acetyltransferase" evidence="2">
    <location>
        <begin position="112"/>
        <end position="249"/>
    </location>
</feature>
<dbReference type="Gene3D" id="3.40.630.30">
    <property type="match status" value="1"/>
</dbReference>
<proteinExistence type="predicted"/>
<dbReference type="EMBL" id="CYPR01000224">
    <property type="protein sequence ID" value="CUH40582.1"/>
    <property type="molecule type" value="Genomic_DNA"/>
</dbReference>
<keyword evidence="4" id="KW-1185">Reference proteome</keyword>
<name>A0A0M7BFL7_9RHOB</name>
<evidence type="ECO:0000256" key="1">
    <source>
        <dbReference type="SAM" id="MobiDB-lite"/>
    </source>
</evidence>
<keyword evidence="3" id="KW-0808">Transferase</keyword>
<dbReference type="STRING" id="313367.JSE7799_03317"/>
<dbReference type="PROSITE" id="PS51186">
    <property type="entry name" value="GNAT"/>
    <property type="match status" value="1"/>
</dbReference>
<dbReference type="RefSeq" id="WP_055664598.1">
    <property type="nucleotide sequence ID" value="NZ_CYPR01000224.1"/>
</dbReference>
<feature type="region of interest" description="Disordered" evidence="1">
    <location>
        <begin position="38"/>
        <end position="58"/>
    </location>
</feature>
<protein>
    <submittedName>
        <fullName evidence="3">Putative acetyltransferase</fullName>
    </submittedName>
</protein>
<dbReference type="GO" id="GO:0016747">
    <property type="term" value="F:acyltransferase activity, transferring groups other than amino-acyl groups"/>
    <property type="evidence" value="ECO:0007669"/>
    <property type="project" value="InterPro"/>
</dbReference>
<dbReference type="InterPro" id="IPR000182">
    <property type="entry name" value="GNAT_dom"/>
</dbReference>
<dbReference type="SUPFAM" id="SSF55729">
    <property type="entry name" value="Acyl-CoA N-acyltransferases (Nat)"/>
    <property type="match status" value="1"/>
</dbReference>